<evidence type="ECO:0000313" key="2">
    <source>
        <dbReference type="EMBL" id="CUC09528.1"/>
    </source>
</evidence>
<feature type="region of interest" description="Disordered" evidence="1">
    <location>
        <begin position="31"/>
        <end position="110"/>
    </location>
</feature>
<dbReference type="EMBL" id="CDMZ01001025">
    <property type="protein sequence ID" value="CUC09528.1"/>
    <property type="molecule type" value="Genomic_DNA"/>
</dbReference>
<feature type="compositionally biased region" description="Basic and acidic residues" evidence="1">
    <location>
        <begin position="261"/>
        <end position="281"/>
    </location>
</feature>
<proteinExistence type="predicted"/>
<dbReference type="PROSITE" id="PS51257">
    <property type="entry name" value="PROKAR_LIPOPROTEIN"/>
    <property type="match status" value="1"/>
</dbReference>
<dbReference type="VEuPathDB" id="CryptoDB:Cvel_20976"/>
<sequence length="519" mass="56776">MRSLQSRSIIFLPGTLPSASACFFLSMHRKEQRQRELERQKREAQGKAEQGDPSATGAGEGKEETGQAGQRGSAQEILPGLDRDKEGVPQATPPTASEKRKVFPNGDIPAAELGGVNPAALLQSQTSAGPLNQSSQCRASVSQQNPGGASRATTPDGNGVAGRKDTTGSVEETDLLGAKKKNSIATPEQVARAERVVAAYESTLHKRAVELQRDFLVDLFGRWVSPDGVASRDLGASAAEENFRREKERAKELERLRETARLERERERDLQSPRSDIDRGGGGEMSDTGEEDVVLPSESIEQRRARHRVLLAQRHAGLNPRPNSLRTVIKETATEIAQMAESKAKAARKSSTVQQAPPTPQGPVRLLSTKWQEENQGGGIRSMAPRRLGMFLEQTFKFNGKEPPISVKGVSVLAEIEHLQMEGVMDVEKRAEALLSVDDEAEEQKKSNTENPSEEGGGKAGDQKKQFGALPMLDLKSFVNVVEGSFSAEYENAFRWTPQEKERRRSRSKKRSSPNVSRG</sequence>
<accession>A0A0K6S786</accession>
<name>A0A0K6S786_9ALVE</name>
<feature type="compositionally biased region" description="Polar residues" evidence="1">
    <location>
        <begin position="127"/>
        <end position="156"/>
    </location>
</feature>
<reference evidence="2" key="1">
    <citation type="submission" date="2014-11" db="EMBL/GenBank/DDBJ databases">
        <title>Molecular phylogeny of cliff fern family Woodsiaceae with morphological implications.</title>
        <authorList>
            <person name="Shao Y.-Z."/>
            <person name="Wei R."/>
            <person name="Zhang X.-C."/>
        </authorList>
    </citation>
    <scope>NUCLEOTIDE SEQUENCE</scope>
</reference>
<protein>
    <submittedName>
        <fullName evidence="2">Uncharacterized protein</fullName>
    </submittedName>
</protein>
<feature type="compositionally biased region" description="Basic and acidic residues" evidence="1">
    <location>
        <begin position="33"/>
        <end position="50"/>
    </location>
</feature>
<feature type="region of interest" description="Disordered" evidence="1">
    <location>
        <begin position="127"/>
        <end position="188"/>
    </location>
</feature>
<evidence type="ECO:0000256" key="1">
    <source>
        <dbReference type="SAM" id="MobiDB-lite"/>
    </source>
</evidence>
<gene>
    <name evidence="2" type="ORF">Cvel_20976.t1.CR1</name>
</gene>
<feature type="region of interest" description="Disordered" evidence="1">
    <location>
        <begin position="492"/>
        <end position="519"/>
    </location>
</feature>
<organism evidence="2">
    <name type="scientific">Chromera velia CCMP2878</name>
    <dbReference type="NCBI Taxonomy" id="1169474"/>
    <lineage>
        <taxon>Eukaryota</taxon>
        <taxon>Sar</taxon>
        <taxon>Alveolata</taxon>
        <taxon>Colpodellida</taxon>
        <taxon>Chromeraceae</taxon>
        <taxon>Chromera</taxon>
    </lineage>
</organism>
<feature type="region of interest" description="Disordered" evidence="1">
    <location>
        <begin position="437"/>
        <end position="465"/>
    </location>
</feature>
<dbReference type="AlphaFoldDB" id="A0A0K6S786"/>
<feature type="region of interest" description="Disordered" evidence="1">
    <location>
        <begin position="261"/>
        <end position="299"/>
    </location>
</feature>